<feature type="compositionally biased region" description="Basic residues" evidence="8">
    <location>
        <begin position="487"/>
        <end position="501"/>
    </location>
</feature>
<comment type="caution">
    <text evidence="10">The sequence shown here is derived from an EMBL/GenBank/DDBJ whole genome shotgun (WGS) entry which is preliminary data.</text>
</comment>
<dbReference type="FunFam" id="3.30.70.330:FF:000330">
    <property type="entry name" value="RNA-binding motif protein 26"/>
    <property type="match status" value="1"/>
</dbReference>
<feature type="region of interest" description="Disordered" evidence="8">
    <location>
        <begin position="176"/>
        <end position="349"/>
    </location>
</feature>
<reference evidence="10 11" key="1">
    <citation type="journal article" date="2019" name="Commun. Biol.">
        <title>The bagworm genome reveals a unique fibroin gene that provides high tensile strength.</title>
        <authorList>
            <person name="Kono N."/>
            <person name="Nakamura H."/>
            <person name="Ohtoshi R."/>
            <person name="Tomita M."/>
            <person name="Numata K."/>
            <person name="Arakawa K."/>
        </authorList>
    </citation>
    <scope>NUCLEOTIDE SEQUENCE [LARGE SCALE GENOMIC DNA]</scope>
</reference>
<feature type="region of interest" description="Disordered" evidence="8">
    <location>
        <begin position="143"/>
        <end position="164"/>
    </location>
</feature>
<dbReference type="CDD" id="cd12257">
    <property type="entry name" value="RRM1_RBM26_like"/>
    <property type="match status" value="1"/>
</dbReference>
<protein>
    <submittedName>
        <fullName evidence="10">Zinc finger protein swm</fullName>
    </submittedName>
</protein>
<name>A0A4C1VWE6_EUMVA</name>
<dbReference type="Gene3D" id="3.30.70.330">
    <property type="match status" value="1"/>
</dbReference>
<feature type="compositionally biased region" description="Basic and acidic residues" evidence="8">
    <location>
        <begin position="282"/>
        <end position="333"/>
    </location>
</feature>
<feature type="region of interest" description="Disordered" evidence="8">
    <location>
        <begin position="657"/>
        <end position="700"/>
    </location>
</feature>
<dbReference type="PANTHER" id="PTHR14398:SF0">
    <property type="entry name" value="ZINC FINGER PROTEIN SWM"/>
    <property type="match status" value="1"/>
</dbReference>
<dbReference type="PROSITE" id="PS50103">
    <property type="entry name" value="ZF_C3H1"/>
    <property type="match status" value="1"/>
</dbReference>
<dbReference type="Proteomes" id="UP000299102">
    <property type="component" value="Unassembled WGS sequence"/>
</dbReference>
<evidence type="ECO:0000256" key="5">
    <source>
        <dbReference type="ARBA" id="ARBA00023054"/>
    </source>
</evidence>
<dbReference type="InterPro" id="IPR000571">
    <property type="entry name" value="Znf_CCCH"/>
</dbReference>
<keyword evidence="5 7" id="KW-0175">Coiled coil</keyword>
<evidence type="ECO:0000256" key="3">
    <source>
        <dbReference type="ARBA" id="ARBA00022833"/>
    </source>
</evidence>
<evidence type="ECO:0000256" key="2">
    <source>
        <dbReference type="ARBA" id="ARBA00022771"/>
    </source>
</evidence>
<dbReference type="AlphaFoldDB" id="A0A4C1VWE6"/>
<dbReference type="InterPro" id="IPR012677">
    <property type="entry name" value="Nucleotide-bd_a/b_plait_sf"/>
</dbReference>
<feature type="compositionally biased region" description="Basic and acidic residues" evidence="8">
    <location>
        <begin position="188"/>
        <end position="204"/>
    </location>
</feature>
<feature type="domain" description="C3H1-type" evidence="9">
    <location>
        <begin position="363"/>
        <end position="390"/>
    </location>
</feature>
<keyword evidence="1 6" id="KW-0479">Metal-binding</keyword>
<evidence type="ECO:0000256" key="7">
    <source>
        <dbReference type="SAM" id="Coils"/>
    </source>
</evidence>
<accession>A0A4C1VWE6</accession>
<keyword evidence="3 6" id="KW-0862">Zinc</keyword>
<proteinExistence type="predicted"/>
<dbReference type="OrthoDB" id="443401at2759"/>
<feature type="compositionally biased region" description="Low complexity" evidence="8">
    <location>
        <begin position="611"/>
        <end position="628"/>
    </location>
</feature>
<evidence type="ECO:0000256" key="1">
    <source>
        <dbReference type="ARBA" id="ARBA00022723"/>
    </source>
</evidence>
<feature type="coiled-coil region" evidence="7">
    <location>
        <begin position="742"/>
        <end position="820"/>
    </location>
</feature>
<evidence type="ECO:0000256" key="4">
    <source>
        <dbReference type="ARBA" id="ARBA00022884"/>
    </source>
</evidence>
<dbReference type="InterPro" id="IPR045137">
    <property type="entry name" value="RBM26/27"/>
</dbReference>
<keyword evidence="11" id="KW-1185">Reference proteome</keyword>
<feature type="region of interest" description="Disordered" evidence="8">
    <location>
        <begin position="425"/>
        <end position="447"/>
    </location>
</feature>
<keyword evidence="4" id="KW-0694">RNA-binding</keyword>
<feature type="compositionally biased region" description="Pro residues" evidence="8">
    <location>
        <begin position="152"/>
        <end position="164"/>
    </location>
</feature>
<dbReference type="SMART" id="SM00360">
    <property type="entry name" value="RRM"/>
    <property type="match status" value="1"/>
</dbReference>
<feature type="region of interest" description="Disordered" evidence="8">
    <location>
        <begin position="825"/>
        <end position="897"/>
    </location>
</feature>
<evidence type="ECO:0000256" key="8">
    <source>
        <dbReference type="SAM" id="MobiDB-lite"/>
    </source>
</evidence>
<gene>
    <name evidence="10" type="primary">swm</name>
    <name evidence="10" type="ORF">EVAR_87269_1</name>
</gene>
<dbReference type="GO" id="GO:0008270">
    <property type="term" value="F:zinc ion binding"/>
    <property type="evidence" value="ECO:0007669"/>
    <property type="project" value="UniProtKB-KW"/>
</dbReference>
<feature type="zinc finger region" description="C3H1-type" evidence="6">
    <location>
        <begin position="363"/>
        <end position="390"/>
    </location>
</feature>
<feature type="compositionally biased region" description="Low complexity" evidence="8">
    <location>
        <begin position="675"/>
        <end position="698"/>
    </location>
</feature>
<dbReference type="GO" id="GO:0005634">
    <property type="term" value="C:nucleus"/>
    <property type="evidence" value="ECO:0007669"/>
    <property type="project" value="TreeGrafter"/>
</dbReference>
<dbReference type="EMBL" id="BGZK01000426">
    <property type="protein sequence ID" value="GBP42890.1"/>
    <property type="molecule type" value="Genomic_DNA"/>
</dbReference>
<dbReference type="GO" id="GO:0003723">
    <property type="term" value="F:RNA binding"/>
    <property type="evidence" value="ECO:0007669"/>
    <property type="project" value="UniProtKB-KW"/>
</dbReference>
<keyword evidence="2 6" id="KW-0863">Zinc-finger</keyword>
<feature type="region of interest" description="Disordered" evidence="8">
    <location>
        <begin position="482"/>
        <end position="514"/>
    </location>
</feature>
<dbReference type="InterPro" id="IPR000504">
    <property type="entry name" value="RRM_dom"/>
</dbReference>
<organism evidence="10 11">
    <name type="scientific">Eumeta variegata</name>
    <name type="common">Bagworm moth</name>
    <name type="synonym">Eumeta japonica</name>
    <dbReference type="NCBI Taxonomy" id="151549"/>
    <lineage>
        <taxon>Eukaryota</taxon>
        <taxon>Metazoa</taxon>
        <taxon>Ecdysozoa</taxon>
        <taxon>Arthropoda</taxon>
        <taxon>Hexapoda</taxon>
        <taxon>Insecta</taxon>
        <taxon>Pterygota</taxon>
        <taxon>Neoptera</taxon>
        <taxon>Endopterygota</taxon>
        <taxon>Lepidoptera</taxon>
        <taxon>Glossata</taxon>
        <taxon>Ditrysia</taxon>
        <taxon>Tineoidea</taxon>
        <taxon>Psychidae</taxon>
        <taxon>Oiketicinae</taxon>
        <taxon>Eumeta</taxon>
    </lineage>
</organism>
<feature type="compositionally biased region" description="Basic and acidic residues" evidence="8">
    <location>
        <begin position="211"/>
        <end position="230"/>
    </location>
</feature>
<dbReference type="SUPFAM" id="SSF54928">
    <property type="entry name" value="RNA-binding domain, RBD"/>
    <property type="match status" value="1"/>
</dbReference>
<evidence type="ECO:0000259" key="9">
    <source>
        <dbReference type="PROSITE" id="PS50103"/>
    </source>
</evidence>
<sequence length="897" mass="99928">MSMLQLICPVNNSVASHSRCDADPAALAKYVYALVKKDKPVDDLREGMLDQLDVFLQHAMPSTETKPFVDMLFKSLETQEYLKAENKMPTPPIDASAELLDMDEHKENASNGIMLDIRAASAVNPPARSPPAPVAPRHRVVVSRGGVKHAAPAPPGTLAPPRVPPAEQTLVRAAQPLTELLDEPLDQLPRRRTERRESGRDKDDRRRRRSRSWERGPRRAARRRDWREPSPHAPNVEQRRYEKRRPNSRSPSPSVRRYRNRSPPALVDRPPSRSRSRSPMPARDRERERERERDRVPRELERDRMSRDREHRERVSRSRDRDRERDRSRDRSRGSAGTPTQDSNHGEAPAAAVAGPATLAGVFHKRRCRDFDEKGYCMRGDLCTWDHGTDPVVLEDASLSRVLTMAPQIPEYNPLTPDIWSGTGGPGGGAVPPAYGGYPPHHPLAHQPPRELIPIPRLAALSRVRDIPLPLGATMPPVGLPPGTIPRPHHPLQHPHPHGHPHTQNNKKSFDYNRLGPARPPLGPNAANCSLEVKKVPRGLNDITHLNNHFSKFGKIVNIQVCFEGDPEAALITFSNHTEANVAYKSTEAVLNNRFIKVFWHNPENKQENQNSSGAPAPTATSATNNSPGDRSAAGHPASHNKVLINKENMRAAALNRQANADKAKEAIVKKDAQSGTGAVTTTGSATTAGSNAPTTGSKQQEKTKQVHEMHKRAQHLLDTQLQQQVLLIQRLESGNVSESQKSALMEAINSAQEGIEKLQKELLAYNKMIQAAQANARKPKTKEEAQKELLDAELDLFTKQQEGQDVTELVKKVAELRRQMAVQFPSHPASRRTHSSPRCTGAAEAANDRRHRRDAEGQGRRLNSQSRHEACAITRPKLKRHRSLRLRSVSNPTPLG</sequence>
<evidence type="ECO:0000313" key="11">
    <source>
        <dbReference type="Proteomes" id="UP000299102"/>
    </source>
</evidence>
<feature type="region of interest" description="Disordered" evidence="8">
    <location>
        <begin position="605"/>
        <end position="637"/>
    </location>
</feature>
<feature type="compositionally biased region" description="Basic residues" evidence="8">
    <location>
        <begin position="877"/>
        <end position="886"/>
    </location>
</feature>
<dbReference type="PANTHER" id="PTHR14398">
    <property type="entry name" value="RNA RECOGNITION RRM/RNP DOMAIN"/>
    <property type="match status" value="1"/>
</dbReference>
<evidence type="ECO:0000256" key="6">
    <source>
        <dbReference type="PROSITE-ProRule" id="PRU00723"/>
    </source>
</evidence>
<feature type="compositionally biased region" description="Basic and acidic residues" evidence="8">
    <location>
        <begin position="660"/>
        <end position="673"/>
    </location>
</feature>
<dbReference type="STRING" id="151549.A0A4C1VWE6"/>
<evidence type="ECO:0000313" key="10">
    <source>
        <dbReference type="EMBL" id="GBP42890.1"/>
    </source>
</evidence>
<dbReference type="InterPro" id="IPR035979">
    <property type="entry name" value="RBD_domain_sf"/>
</dbReference>